<keyword evidence="2" id="KW-1185">Reference proteome</keyword>
<protein>
    <submittedName>
        <fullName evidence="1">Uncharacterized protein</fullName>
    </submittedName>
</protein>
<evidence type="ECO:0000313" key="1">
    <source>
        <dbReference type="EMBL" id="RNA26151.1"/>
    </source>
</evidence>
<name>A0A3M7RRI6_BRAPC</name>
<proteinExistence type="predicted"/>
<dbReference type="EMBL" id="REGN01002795">
    <property type="protein sequence ID" value="RNA26151.1"/>
    <property type="molecule type" value="Genomic_DNA"/>
</dbReference>
<dbReference type="Proteomes" id="UP000276133">
    <property type="component" value="Unassembled WGS sequence"/>
</dbReference>
<reference evidence="1 2" key="1">
    <citation type="journal article" date="2018" name="Sci. Rep.">
        <title>Genomic signatures of local adaptation to the degree of environmental predictability in rotifers.</title>
        <authorList>
            <person name="Franch-Gras L."/>
            <person name="Hahn C."/>
            <person name="Garcia-Roger E.M."/>
            <person name="Carmona M.J."/>
            <person name="Serra M."/>
            <person name="Gomez A."/>
        </authorList>
    </citation>
    <scope>NUCLEOTIDE SEQUENCE [LARGE SCALE GENOMIC DNA]</scope>
    <source>
        <strain evidence="1">HYR1</strain>
    </source>
</reference>
<gene>
    <name evidence="1" type="ORF">BpHYR1_043213</name>
</gene>
<dbReference type="AlphaFoldDB" id="A0A3M7RRI6"/>
<organism evidence="1 2">
    <name type="scientific">Brachionus plicatilis</name>
    <name type="common">Marine rotifer</name>
    <name type="synonym">Brachionus muelleri</name>
    <dbReference type="NCBI Taxonomy" id="10195"/>
    <lineage>
        <taxon>Eukaryota</taxon>
        <taxon>Metazoa</taxon>
        <taxon>Spiralia</taxon>
        <taxon>Gnathifera</taxon>
        <taxon>Rotifera</taxon>
        <taxon>Eurotatoria</taxon>
        <taxon>Monogononta</taxon>
        <taxon>Pseudotrocha</taxon>
        <taxon>Ploima</taxon>
        <taxon>Brachionidae</taxon>
        <taxon>Brachionus</taxon>
    </lineage>
</organism>
<sequence>MPCSLLLARNFANKCIDSLDLKSGYILIDVETGSSGKDKRARVGHRAVQIDELILLLVLHGQLCFQADSEVELAEDEGVDEVEYFESIWFSKSYSILFECKISNPMQRPNLTCIRCANEK</sequence>
<comment type="caution">
    <text evidence="1">The sequence shown here is derived from an EMBL/GenBank/DDBJ whole genome shotgun (WGS) entry which is preliminary data.</text>
</comment>
<evidence type="ECO:0000313" key="2">
    <source>
        <dbReference type="Proteomes" id="UP000276133"/>
    </source>
</evidence>
<accession>A0A3M7RRI6</accession>